<dbReference type="PROSITE" id="PS00061">
    <property type="entry name" value="ADH_SHORT"/>
    <property type="match status" value="1"/>
</dbReference>
<reference evidence="3" key="1">
    <citation type="submission" date="2021-07" db="EMBL/GenBank/DDBJ databases">
        <title>Pseudohoeflea marina sp. nov. a polyhydroxyalcanoate-producing bacterium.</title>
        <authorList>
            <person name="Zheng W."/>
            <person name="Yu S."/>
            <person name="Huang Y."/>
        </authorList>
    </citation>
    <scope>NUCLEOTIDE SEQUENCE</scope>
    <source>
        <strain evidence="3">DP4N28-3</strain>
    </source>
</reference>
<evidence type="ECO:0000256" key="2">
    <source>
        <dbReference type="ARBA" id="ARBA00023002"/>
    </source>
</evidence>
<keyword evidence="2" id="KW-0560">Oxidoreductase</keyword>
<evidence type="ECO:0000256" key="1">
    <source>
        <dbReference type="ARBA" id="ARBA00006484"/>
    </source>
</evidence>
<dbReference type="RefSeq" id="WP_219158222.1">
    <property type="nucleotide sequence ID" value="NZ_JAHWQX010000001.1"/>
</dbReference>
<dbReference type="PANTHER" id="PTHR43669">
    <property type="entry name" value="5-KETO-D-GLUCONATE 5-REDUCTASE"/>
    <property type="match status" value="1"/>
</dbReference>
<accession>A0ABS6WJU3</accession>
<name>A0ABS6WJU3_9HYPH</name>
<dbReference type="Pfam" id="PF00106">
    <property type="entry name" value="adh_short"/>
    <property type="match status" value="1"/>
</dbReference>
<dbReference type="CDD" id="cd05233">
    <property type="entry name" value="SDR_c"/>
    <property type="match status" value="1"/>
</dbReference>
<dbReference type="EMBL" id="JAHWQX010000001">
    <property type="protein sequence ID" value="MBW3096211.1"/>
    <property type="molecule type" value="Genomic_DNA"/>
</dbReference>
<dbReference type="InterPro" id="IPR002347">
    <property type="entry name" value="SDR_fam"/>
</dbReference>
<dbReference type="InterPro" id="IPR020904">
    <property type="entry name" value="Sc_DH/Rdtase_CS"/>
</dbReference>
<gene>
    <name evidence="3" type="ORF">KY465_02830</name>
</gene>
<dbReference type="PANTHER" id="PTHR43669:SF3">
    <property type="entry name" value="ALCOHOL DEHYDROGENASE, PUTATIVE (AFU_ORTHOLOGUE AFUA_3G03445)-RELATED"/>
    <property type="match status" value="1"/>
</dbReference>
<comment type="similarity">
    <text evidence="1">Belongs to the short-chain dehydrogenases/reductases (SDR) family.</text>
</comment>
<keyword evidence="4" id="KW-1185">Reference proteome</keyword>
<comment type="caution">
    <text evidence="3">The sequence shown here is derived from an EMBL/GenBank/DDBJ whole genome shotgun (WGS) entry which is preliminary data.</text>
</comment>
<evidence type="ECO:0000313" key="4">
    <source>
        <dbReference type="Proteomes" id="UP001430804"/>
    </source>
</evidence>
<evidence type="ECO:0000313" key="3">
    <source>
        <dbReference type="EMBL" id="MBW3096211.1"/>
    </source>
</evidence>
<organism evidence="3 4">
    <name type="scientific">Pseudohoeflea coraliihabitans</name>
    <dbReference type="NCBI Taxonomy" id="2860393"/>
    <lineage>
        <taxon>Bacteria</taxon>
        <taxon>Pseudomonadati</taxon>
        <taxon>Pseudomonadota</taxon>
        <taxon>Alphaproteobacteria</taxon>
        <taxon>Hyphomicrobiales</taxon>
        <taxon>Rhizobiaceae</taxon>
        <taxon>Pseudohoeflea</taxon>
    </lineage>
</organism>
<proteinExistence type="inferred from homology"/>
<dbReference type="Proteomes" id="UP001430804">
    <property type="component" value="Unassembled WGS sequence"/>
</dbReference>
<protein>
    <submittedName>
        <fullName evidence="3">SDR family oxidoreductase</fullName>
    </submittedName>
</protein>
<sequence>MQIEGRIAVVTGGASGIGKALCHALAEAGAGRIIVADLDAAGANTVASAIGGEAVTCDVSEPSDLAALIDDVEARFGPIDLFCSNAGIATGFDPTFANAAGAAPHVWQKAWAVNVMAHVEAARHLIPRMRARNTGYFLNTVSAAGLLSQVGSAVYATTKHAAIGFAENLALTHRDDGIRVSVLCPQGVDTPMLSALPEGPQSGDGVLSAGDVARVALDGVRDERFLILPHPQVGGYMRAKIDNYDRWIAGMAKLQRAMKG</sequence>